<dbReference type="InterPro" id="IPR039739">
    <property type="entry name" value="MAG2/RNF10"/>
</dbReference>
<dbReference type="EMBL" id="PUHR01000135">
    <property type="protein sequence ID" value="KAG0663131.1"/>
    <property type="molecule type" value="Genomic_DNA"/>
</dbReference>
<comment type="subcellular location">
    <subcellularLocation>
        <location evidence="1">Cytoplasm</location>
    </subcellularLocation>
</comment>
<feature type="compositionally biased region" description="Basic and acidic residues" evidence="7">
    <location>
        <begin position="7"/>
        <end position="18"/>
    </location>
</feature>
<keyword evidence="2" id="KW-0963">Cytoplasm</keyword>
<gene>
    <name evidence="9" type="ORF">C6P45_000910</name>
</gene>
<feature type="region of interest" description="Disordered" evidence="7">
    <location>
        <begin position="637"/>
        <end position="669"/>
    </location>
</feature>
<protein>
    <recommendedName>
        <fullName evidence="8">RING-type domain-containing protein</fullName>
    </recommendedName>
</protein>
<evidence type="ECO:0000256" key="4">
    <source>
        <dbReference type="ARBA" id="ARBA00022771"/>
    </source>
</evidence>
<dbReference type="GO" id="GO:0008270">
    <property type="term" value="F:zinc ion binding"/>
    <property type="evidence" value="ECO:0007669"/>
    <property type="project" value="UniProtKB-KW"/>
</dbReference>
<feature type="compositionally biased region" description="Polar residues" evidence="7">
    <location>
        <begin position="53"/>
        <end position="63"/>
    </location>
</feature>
<evidence type="ECO:0000259" key="8">
    <source>
        <dbReference type="PROSITE" id="PS50089"/>
    </source>
</evidence>
<feature type="domain" description="RING-type" evidence="8">
    <location>
        <begin position="201"/>
        <end position="255"/>
    </location>
</feature>
<keyword evidence="5" id="KW-0862">Zinc</keyword>
<feature type="compositionally biased region" description="Basic residues" evidence="7">
    <location>
        <begin position="654"/>
        <end position="663"/>
    </location>
</feature>
<evidence type="ECO:0000256" key="7">
    <source>
        <dbReference type="SAM" id="MobiDB-lite"/>
    </source>
</evidence>
<dbReference type="PANTHER" id="PTHR12983:SF9">
    <property type="entry name" value="E3 UBIQUITIN-PROTEIN LIGASE RNF10"/>
    <property type="match status" value="1"/>
</dbReference>
<feature type="compositionally biased region" description="Low complexity" evidence="7">
    <location>
        <begin position="19"/>
        <end position="52"/>
    </location>
</feature>
<dbReference type="FunFam" id="3.30.40.10:FF:000595">
    <property type="entry name" value="MAG2p Cytoplasmic protein"/>
    <property type="match status" value="1"/>
</dbReference>
<dbReference type="InterPro" id="IPR027370">
    <property type="entry name" value="Znf-RING_euk"/>
</dbReference>
<dbReference type="GO" id="GO:0045944">
    <property type="term" value="P:positive regulation of transcription by RNA polymerase II"/>
    <property type="evidence" value="ECO:0007669"/>
    <property type="project" value="TreeGrafter"/>
</dbReference>
<dbReference type="InterPro" id="IPR017907">
    <property type="entry name" value="Znf_RING_CS"/>
</dbReference>
<evidence type="ECO:0000313" key="9">
    <source>
        <dbReference type="EMBL" id="KAG0663131.1"/>
    </source>
</evidence>
<dbReference type="GO" id="GO:0005737">
    <property type="term" value="C:cytoplasm"/>
    <property type="evidence" value="ECO:0007669"/>
    <property type="project" value="UniProtKB-SubCell"/>
</dbReference>
<dbReference type="PROSITE" id="PS50089">
    <property type="entry name" value="ZF_RING_2"/>
    <property type="match status" value="1"/>
</dbReference>
<evidence type="ECO:0000256" key="5">
    <source>
        <dbReference type="ARBA" id="ARBA00022833"/>
    </source>
</evidence>
<dbReference type="InterPro" id="IPR013083">
    <property type="entry name" value="Znf_RING/FYVE/PHD"/>
</dbReference>
<evidence type="ECO:0000313" key="10">
    <source>
        <dbReference type="Proteomes" id="UP000750334"/>
    </source>
</evidence>
<feature type="region of interest" description="Disordered" evidence="7">
    <location>
        <begin position="1"/>
        <end position="81"/>
    </location>
</feature>
<proteinExistence type="predicted"/>
<organism evidence="9 10">
    <name type="scientific">Maudiozyma exigua</name>
    <name type="common">Yeast</name>
    <name type="synonym">Kazachstania exigua</name>
    <dbReference type="NCBI Taxonomy" id="34358"/>
    <lineage>
        <taxon>Eukaryota</taxon>
        <taxon>Fungi</taxon>
        <taxon>Dikarya</taxon>
        <taxon>Ascomycota</taxon>
        <taxon>Saccharomycotina</taxon>
        <taxon>Saccharomycetes</taxon>
        <taxon>Saccharomycetales</taxon>
        <taxon>Saccharomycetaceae</taxon>
        <taxon>Maudiozyma</taxon>
    </lineage>
</organism>
<name>A0A9P6W633_MAUEX</name>
<accession>A0A9P6W633</accession>
<keyword evidence="3" id="KW-0479">Metal-binding</keyword>
<dbReference type="GO" id="GO:0000976">
    <property type="term" value="F:transcription cis-regulatory region binding"/>
    <property type="evidence" value="ECO:0007669"/>
    <property type="project" value="TreeGrafter"/>
</dbReference>
<sequence length="669" mass="76879">MSSTNIKDTKGMISDKDTMMSSSNNKSDNSNKTPKGKQNYNKKNNKQNKNGNLTSRSNTQNHSPYHGRQGQYKRKQNSQYRQLDTDTNAANFNSSIEDEIVNGNFKLRGRRTQVSIKHLLDFNLPEIERNKEDDSSYKRVINKRKNQNKEHIHLSGDSFINVNSRFLVKQNGDYKDQMNDPNVPLLDSEIVRVVVSKGQSCPICLNEEPVAPRMVACGHVFCASCLINFFSMEETITNKDTGYKKKKKYKDCPLCGNIIRPQIVKDVMFEDEFSMSKTKVPTIGTAIDLKLMCKPHGHLLPVPTQLNTDPAKIGNFPNFSLKDITPYCHIMKCSTSTELELLQKDIDCINTQYEIDQALFNEDKKYVNLAVNSINDKIATILSENQDENDLMLPTTKNLSNLTVDNGNGFDLRRRYSDSNAFYFYETGFDSTTKFYLSHLDIKILLSAFKSYDAFPDTLNIQVENIHYGTTVTEQLIKRFKYIGHLPLGTELAFIDIDWRNMIDIIPPKVYEEFATELKNRRRHYNRRKQKEDLEKKMYQQKLEEDQMRFYQEENGTSLSLNESSVDLSEILNSSNQLDSLSATTLSSISQAKSEASKKSKAKKYEETTIWGTSISVQQDEKTSKENQEFEEMLLQRINDDNDEQSNSVDNTQRKGKKKKKGKVLLFST</sequence>
<dbReference type="InterPro" id="IPR001841">
    <property type="entry name" value="Znf_RING"/>
</dbReference>
<evidence type="ECO:0000256" key="2">
    <source>
        <dbReference type="ARBA" id="ARBA00022490"/>
    </source>
</evidence>
<dbReference type="OrthoDB" id="302966at2759"/>
<reference evidence="9 10" key="1">
    <citation type="submission" date="2020-11" db="EMBL/GenBank/DDBJ databases">
        <title>Kefir isolates.</title>
        <authorList>
            <person name="Marcisauskas S."/>
            <person name="Kim Y."/>
            <person name="Blasche S."/>
        </authorList>
    </citation>
    <scope>NUCLEOTIDE SEQUENCE [LARGE SCALE GENOMIC DNA]</scope>
    <source>
        <strain evidence="9 10">OG2</strain>
    </source>
</reference>
<dbReference type="SUPFAM" id="SSF57850">
    <property type="entry name" value="RING/U-box"/>
    <property type="match status" value="1"/>
</dbReference>
<comment type="caution">
    <text evidence="9">The sequence shown here is derived from an EMBL/GenBank/DDBJ whole genome shotgun (WGS) entry which is preliminary data.</text>
</comment>
<dbReference type="Pfam" id="PF13445">
    <property type="entry name" value="zf-RING_UBOX"/>
    <property type="match status" value="1"/>
</dbReference>
<dbReference type="SMART" id="SM00184">
    <property type="entry name" value="RING"/>
    <property type="match status" value="1"/>
</dbReference>
<evidence type="ECO:0000256" key="1">
    <source>
        <dbReference type="ARBA" id="ARBA00004496"/>
    </source>
</evidence>
<keyword evidence="4 6" id="KW-0863">Zinc-finger</keyword>
<keyword evidence="10" id="KW-1185">Reference proteome</keyword>
<evidence type="ECO:0000256" key="3">
    <source>
        <dbReference type="ARBA" id="ARBA00022723"/>
    </source>
</evidence>
<dbReference type="AlphaFoldDB" id="A0A9P6W633"/>
<dbReference type="PANTHER" id="PTHR12983">
    <property type="entry name" value="RING FINGER 10 FAMILY MEMBER"/>
    <property type="match status" value="1"/>
</dbReference>
<dbReference type="PROSITE" id="PS00518">
    <property type="entry name" value="ZF_RING_1"/>
    <property type="match status" value="1"/>
</dbReference>
<evidence type="ECO:0000256" key="6">
    <source>
        <dbReference type="PROSITE-ProRule" id="PRU00175"/>
    </source>
</evidence>
<dbReference type="Proteomes" id="UP000750334">
    <property type="component" value="Unassembled WGS sequence"/>
</dbReference>
<dbReference type="Gene3D" id="3.30.40.10">
    <property type="entry name" value="Zinc/RING finger domain, C3HC4 (zinc finger)"/>
    <property type="match status" value="1"/>
</dbReference>